<reference evidence="1 2" key="1">
    <citation type="journal article" date="2016" name="Nat. Commun.">
        <title>Thousands of microbial genomes shed light on interconnected biogeochemical processes in an aquifer system.</title>
        <authorList>
            <person name="Anantharaman K."/>
            <person name="Brown C.T."/>
            <person name="Hug L.A."/>
            <person name="Sharon I."/>
            <person name="Castelle C.J."/>
            <person name="Probst A.J."/>
            <person name="Thomas B.C."/>
            <person name="Singh A."/>
            <person name="Wilkins M.J."/>
            <person name="Karaoz U."/>
            <person name="Brodie E.L."/>
            <person name="Williams K.H."/>
            <person name="Hubbard S.S."/>
            <person name="Banfield J.F."/>
        </authorList>
    </citation>
    <scope>NUCLEOTIDE SEQUENCE [LARGE SCALE GENOMIC DNA]</scope>
</reference>
<dbReference type="Pfam" id="PF04365">
    <property type="entry name" value="BrnT_toxin"/>
    <property type="match status" value="1"/>
</dbReference>
<dbReference type="Gene3D" id="3.10.450.530">
    <property type="entry name" value="Ribonuclease toxin, BrnT, of type II toxin-antitoxin system"/>
    <property type="match status" value="1"/>
</dbReference>
<sequence length="95" mass="11622">MNLPSPLFFEWDDGNINKSLDKHKIYHKEAEEAFFNKPIKIYKDIKHSQIEKRYYLLGITNHRKYLYITFTLRNSRIRVVSARKQSKKEKELYEK</sequence>
<comment type="caution">
    <text evidence="1">The sequence shown here is derived from an EMBL/GenBank/DDBJ whole genome shotgun (WGS) entry which is preliminary data.</text>
</comment>
<accession>A0A1F7GL39</accession>
<dbReference type="Proteomes" id="UP000176850">
    <property type="component" value="Unassembled WGS sequence"/>
</dbReference>
<evidence type="ECO:0008006" key="3">
    <source>
        <dbReference type="Google" id="ProtNLM"/>
    </source>
</evidence>
<dbReference type="AlphaFoldDB" id="A0A1F7GL39"/>
<organism evidence="1 2">
    <name type="scientific">Candidatus Roizmanbacteria bacterium RIFCSPHIGHO2_01_FULL_39_24</name>
    <dbReference type="NCBI Taxonomy" id="1802032"/>
    <lineage>
        <taxon>Bacteria</taxon>
        <taxon>Candidatus Roizmaniibacteriota</taxon>
    </lineage>
</organism>
<proteinExistence type="predicted"/>
<dbReference type="InterPro" id="IPR038573">
    <property type="entry name" value="BrnT_sf"/>
</dbReference>
<evidence type="ECO:0000313" key="1">
    <source>
        <dbReference type="EMBL" id="OGK19386.1"/>
    </source>
</evidence>
<evidence type="ECO:0000313" key="2">
    <source>
        <dbReference type="Proteomes" id="UP000176850"/>
    </source>
</evidence>
<gene>
    <name evidence="1" type="ORF">A2799_02610</name>
</gene>
<dbReference type="InterPro" id="IPR007460">
    <property type="entry name" value="BrnT_toxin"/>
</dbReference>
<dbReference type="EMBL" id="MFZH01000012">
    <property type="protein sequence ID" value="OGK19386.1"/>
    <property type="molecule type" value="Genomic_DNA"/>
</dbReference>
<protein>
    <recommendedName>
        <fullName evidence="3">Toxin</fullName>
    </recommendedName>
</protein>
<name>A0A1F7GL39_9BACT</name>